<accession>A0A3N2RQV9</accession>
<dbReference type="RefSeq" id="WP_123652701.1">
    <property type="nucleotide sequence ID" value="NZ_RHFN01000038.1"/>
</dbReference>
<gene>
    <name evidence="2" type="ORF">EB837_23670</name>
</gene>
<name>A0A3N2RQV9_9ENTR</name>
<dbReference type="AlphaFoldDB" id="A0A3N2RQV9"/>
<evidence type="ECO:0000313" key="3">
    <source>
        <dbReference type="Proteomes" id="UP000268051"/>
    </source>
</evidence>
<evidence type="ECO:0000313" key="2">
    <source>
        <dbReference type="EMBL" id="ROU09858.1"/>
    </source>
</evidence>
<dbReference type="EMBL" id="RHFN01000038">
    <property type="protein sequence ID" value="ROU09858.1"/>
    <property type="molecule type" value="Genomic_DNA"/>
</dbReference>
<keyword evidence="1" id="KW-0472">Membrane</keyword>
<evidence type="ECO:0000256" key="1">
    <source>
        <dbReference type="SAM" id="Phobius"/>
    </source>
</evidence>
<keyword evidence="1" id="KW-1133">Transmembrane helix</keyword>
<keyword evidence="1" id="KW-0812">Transmembrane</keyword>
<feature type="transmembrane region" description="Helical" evidence="1">
    <location>
        <begin position="12"/>
        <end position="34"/>
    </location>
</feature>
<dbReference type="OrthoDB" id="6500477at2"/>
<organism evidence="2 3">
    <name type="scientific">Kluyvera ascorbata</name>
    <dbReference type="NCBI Taxonomy" id="51288"/>
    <lineage>
        <taxon>Bacteria</taxon>
        <taxon>Pseudomonadati</taxon>
        <taxon>Pseudomonadota</taxon>
        <taxon>Gammaproteobacteria</taxon>
        <taxon>Enterobacterales</taxon>
        <taxon>Enterobacteriaceae</taxon>
        <taxon>Kluyvera</taxon>
    </lineage>
</organism>
<comment type="caution">
    <text evidence="2">The sequence shown here is derived from an EMBL/GenBank/DDBJ whole genome shotgun (WGS) entry which is preliminary data.</text>
</comment>
<proteinExistence type="predicted"/>
<protein>
    <submittedName>
        <fullName evidence="2">Uncharacterized protein</fullName>
    </submittedName>
</protein>
<dbReference type="Proteomes" id="UP000268051">
    <property type="component" value="Unassembled WGS sequence"/>
</dbReference>
<sequence>MTISIDSIWVLLGIAIILGFGGYLGVYFAVHFILTSKKIGFWLTDKIIWPLYLKIKAWGQKWTK</sequence>
<reference evidence="2 3" key="1">
    <citation type="submission" date="2018-10" db="EMBL/GenBank/DDBJ databases">
        <title>Horizontal transference of carbapenem resistance between Klebsiella pneumoniae and Kluyvera ascorbata during abdominal infection: a case report.</title>
        <authorList>
            <person name="Raro O.H.F."/>
            <person name="Lima-Morales D."/>
            <person name="Barth A.L."/>
            <person name="Paim T.G.S."/>
            <person name="Mott M.P."/>
            <person name="Riche C.V.W."/>
            <person name="Teixeira U.F."/>
            <person name="Waechter F."/>
            <person name="Dias C.A.G."/>
        </authorList>
    </citation>
    <scope>NUCLEOTIDE SEQUENCE [LARGE SCALE GENOMIC DNA]</scope>
    <source>
        <strain evidence="2 3">OT2</strain>
    </source>
</reference>